<reference evidence="3 4" key="1">
    <citation type="journal article" date="2016" name="Genome Biol. Evol.">
        <title>Divergent and convergent evolution of fungal pathogenicity.</title>
        <authorList>
            <person name="Shang Y."/>
            <person name="Xiao G."/>
            <person name="Zheng P."/>
            <person name="Cen K."/>
            <person name="Zhan S."/>
            <person name="Wang C."/>
        </authorList>
    </citation>
    <scope>NUCLEOTIDE SEQUENCE [LARGE SCALE GENOMIC DNA]</scope>
    <source>
        <strain evidence="3 4">ARSEF 2679</strain>
    </source>
</reference>
<accession>A0A168DCS3</accession>
<keyword evidence="1" id="KW-0732">Signal</keyword>
<dbReference type="Proteomes" id="UP000076744">
    <property type="component" value="Unassembled WGS sequence"/>
</dbReference>
<evidence type="ECO:0000313" key="3">
    <source>
        <dbReference type="EMBL" id="OAA72447.1"/>
    </source>
</evidence>
<dbReference type="EMBL" id="AZHB01000002">
    <property type="protein sequence ID" value="OAA72447.1"/>
    <property type="molecule type" value="Genomic_DNA"/>
</dbReference>
<dbReference type="Gene3D" id="2.40.128.600">
    <property type="match status" value="1"/>
</dbReference>
<dbReference type="InterPro" id="IPR012338">
    <property type="entry name" value="Beta-lactam/transpept-like"/>
</dbReference>
<dbReference type="SUPFAM" id="SSF56601">
    <property type="entry name" value="beta-lactamase/transpeptidase-like"/>
    <property type="match status" value="1"/>
</dbReference>
<dbReference type="Pfam" id="PF00144">
    <property type="entry name" value="Beta-lactamase"/>
    <property type="match status" value="1"/>
</dbReference>
<dbReference type="PROSITE" id="PS51257">
    <property type="entry name" value="PROKAR_LIPOPROTEIN"/>
    <property type="match status" value="1"/>
</dbReference>
<dbReference type="InterPro" id="IPR001466">
    <property type="entry name" value="Beta-lactam-related"/>
</dbReference>
<dbReference type="AlphaFoldDB" id="A0A168DCS3"/>
<dbReference type="Gene3D" id="3.40.710.10">
    <property type="entry name" value="DD-peptidase/beta-lactamase superfamily"/>
    <property type="match status" value="1"/>
</dbReference>
<gene>
    <name evidence="3" type="ORF">ISF_01520</name>
</gene>
<dbReference type="STRING" id="1081104.A0A168DCS3"/>
<name>A0A168DCS3_CORFA</name>
<evidence type="ECO:0000256" key="1">
    <source>
        <dbReference type="SAM" id="SignalP"/>
    </source>
</evidence>
<evidence type="ECO:0000313" key="4">
    <source>
        <dbReference type="Proteomes" id="UP000076744"/>
    </source>
</evidence>
<comment type="caution">
    <text evidence="3">The sequence shown here is derived from an EMBL/GenBank/DDBJ whole genome shotgun (WGS) entry which is preliminary data.</text>
</comment>
<feature type="domain" description="Beta-lactamase-related" evidence="2">
    <location>
        <begin position="44"/>
        <end position="372"/>
    </location>
</feature>
<keyword evidence="4" id="KW-1185">Reference proteome</keyword>
<feature type="signal peptide" evidence="1">
    <location>
        <begin position="1"/>
        <end position="19"/>
    </location>
</feature>
<feature type="chain" id="PRO_5007896218" evidence="1">
    <location>
        <begin position="20"/>
        <end position="544"/>
    </location>
</feature>
<dbReference type="RefSeq" id="XP_018707893.1">
    <property type="nucleotide sequence ID" value="XM_018845127.1"/>
</dbReference>
<sequence length="544" mass="60215">MTRIHSFLLLLATVAPCLGASASTQACRPKPGSNSTAAGFPAGFDGFVESVLKDLHVPGMSVALVNGNQTFTKAYGYAHLSDKKATPDTIWLGASTTKAFVGATLSHFINNKTYPDKLTKGWKTPISDIIPDDFVLTDEWATKHLTLEDAISHQTGLPRHDYAWRYSNANGTERTPIRDVVRTLRHLELVAEPRAAVQYNNLVYITLSHVIETLAGKPLKTVFKELIWEPLGMNSTFLDVDEAKAAAGDRMATGYGWHINNSSFVEIKRDTLQASGAAGIITTVEDHARWLHSLIDMSGPLSKAVHKDIRRGRSIFSDQPWVEGGLDVKLYALGWQRTTFFGEELFFHGGESLAFGTTMWWIPSRKFGAVAMGSVYEHANEASVAVIRRLAAEALDVPPEKRINDLAESIKKMDQLDHNLDTAATDIYPKFDKDNRAPPPAALSALAGTYEDPGYGPLVFKPTSNSSNFELLAERPDMLYQYNVRLEHVSGNDWMAWFESRIASRLPTEVFEAHFTFAGNASKALTINFFAEPKRYNVTFNKVA</sequence>
<dbReference type="PANTHER" id="PTHR43283:SF18">
    <property type="match status" value="1"/>
</dbReference>
<dbReference type="PANTHER" id="PTHR43283">
    <property type="entry name" value="BETA-LACTAMASE-RELATED"/>
    <property type="match status" value="1"/>
</dbReference>
<organism evidence="3 4">
    <name type="scientific">Cordyceps fumosorosea (strain ARSEF 2679)</name>
    <name type="common">Isaria fumosorosea</name>
    <dbReference type="NCBI Taxonomy" id="1081104"/>
    <lineage>
        <taxon>Eukaryota</taxon>
        <taxon>Fungi</taxon>
        <taxon>Dikarya</taxon>
        <taxon>Ascomycota</taxon>
        <taxon>Pezizomycotina</taxon>
        <taxon>Sordariomycetes</taxon>
        <taxon>Hypocreomycetidae</taxon>
        <taxon>Hypocreales</taxon>
        <taxon>Cordycipitaceae</taxon>
        <taxon>Cordyceps</taxon>
    </lineage>
</organism>
<dbReference type="OrthoDB" id="5946976at2759"/>
<evidence type="ECO:0000259" key="2">
    <source>
        <dbReference type="Pfam" id="PF00144"/>
    </source>
</evidence>
<protein>
    <submittedName>
        <fullName evidence="3">Beta-lactamase/transpeptidase-like protein</fullName>
    </submittedName>
</protein>
<proteinExistence type="predicted"/>
<dbReference type="GeneID" id="30017812"/>
<dbReference type="InterPro" id="IPR050789">
    <property type="entry name" value="Diverse_Enzym_Activities"/>
</dbReference>